<feature type="domain" description="DUF6884" evidence="1">
    <location>
        <begin position="268"/>
        <end position="396"/>
    </location>
</feature>
<dbReference type="Pfam" id="PF21818">
    <property type="entry name" value="DUF6884"/>
    <property type="match status" value="1"/>
</dbReference>
<reference evidence="2 3" key="1">
    <citation type="journal article" date="2019" name="Int. J. Syst. Evol. Microbiol.">
        <title>The Global Catalogue of Microorganisms (GCM) 10K type strain sequencing project: providing services to taxonomists for standard genome sequencing and annotation.</title>
        <authorList>
            <consortium name="The Broad Institute Genomics Platform"/>
            <consortium name="The Broad Institute Genome Sequencing Center for Infectious Disease"/>
            <person name="Wu L."/>
            <person name="Ma J."/>
        </authorList>
    </citation>
    <scope>NUCLEOTIDE SEQUENCE [LARGE SCALE GENOMIC DNA]</scope>
    <source>
        <strain evidence="2 3">JCM 5052</strain>
    </source>
</reference>
<comment type="caution">
    <text evidence="2">The sequence shown here is derived from an EMBL/GenBank/DDBJ whole genome shotgun (WGS) entry which is preliminary data.</text>
</comment>
<dbReference type="Proteomes" id="UP001501576">
    <property type="component" value="Unassembled WGS sequence"/>
</dbReference>
<organism evidence="2 3">
    <name type="scientific">Streptomyces mordarskii</name>
    <dbReference type="NCBI Taxonomy" id="1226758"/>
    <lineage>
        <taxon>Bacteria</taxon>
        <taxon>Bacillati</taxon>
        <taxon>Actinomycetota</taxon>
        <taxon>Actinomycetes</taxon>
        <taxon>Kitasatosporales</taxon>
        <taxon>Streptomycetaceae</taxon>
        <taxon>Streptomyces</taxon>
    </lineage>
</organism>
<keyword evidence="3" id="KW-1185">Reference proteome</keyword>
<dbReference type="InterPro" id="IPR049251">
    <property type="entry name" value="DUF6884"/>
</dbReference>
<proteinExistence type="predicted"/>
<evidence type="ECO:0000313" key="2">
    <source>
        <dbReference type="EMBL" id="GAA0574758.1"/>
    </source>
</evidence>
<accession>A0ABN1EUC3</accession>
<name>A0ABN1EUC3_9ACTN</name>
<gene>
    <name evidence="2" type="ORF">GCM10010390_92150</name>
</gene>
<dbReference type="EMBL" id="BAAABZ010000099">
    <property type="protein sequence ID" value="GAA0574758.1"/>
    <property type="molecule type" value="Genomic_DNA"/>
</dbReference>
<protein>
    <recommendedName>
        <fullName evidence="1">DUF6884 domain-containing protein</fullName>
    </recommendedName>
</protein>
<evidence type="ECO:0000259" key="1">
    <source>
        <dbReference type="Pfam" id="PF21818"/>
    </source>
</evidence>
<dbReference type="RefSeq" id="WP_346161740.1">
    <property type="nucleotide sequence ID" value="NZ_BAAABZ010000099.1"/>
</dbReference>
<evidence type="ECO:0000313" key="3">
    <source>
        <dbReference type="Proteomes" id="UP001501576"/>
    </source>
</evidence>
<sequence>MATERVSAGPGIIREGIHIEYLPAFRPGPRSNPCHGGTILSIGTKTVRWRPYNWHCAVRTCLEAMRIAAERHLDTDQTPPRTGRPTPQWRVWSLAQHRDYAAAHNAPIKAPAHCEDGETLPDEQRPLLVPGIIEPGWHIEYLPAHRPGPHTRHAYGGVIVSIGPKAVRWRPHDSDTDVRTPLEHMRISTAHIPAHITVTNTLAGGPPTKWYAWSLAQHLAYAAEHASPEMEETTVPAATEPSAEDEQLALAPPRRRARLAQHPAAGPVVVVPCGSAKLNYPALAGDLYTGSYHLACRRAAEALTASGGTVLILSAAHGFVSLDEPLGPYERRMGQPGSVQLDTLRAQANQLGLHHGSHLIALGGRAYVNAVAAVRPDALLPLTGCRGIGEQRARLSRIAAAEHPLRLVEELVGIRRR</sequence>